<comment type="caution">
    <text evidence="2">The sequence shown here is derived from an EMBL/GenBank/DDBJ whole genome shotgun (WGS) entry which is preliminary data.</text>
</comment>
<feature type="transmembrane region" description="Helical" evidence="1">
    <location>
        <begin position="147"/>
        <end position="173"/>
    </location>
</feature>
<accession>A0AAE3GKY5</accession>
<keyword evidence="1" id="KW-1133">Transmembrane helix</keyword>
<protein>
    <submittedName>
        <fullName evidence="2">Uncharacterized protein</fullName>
    </submittedName>
</protein>
<reference evidence="2" key="1">
    <citation type="submission" date="2022-06" db="EMBL/GenBank/DDBJ databases">
        <title>Genomic Encyclopedia of Archaeal and Bacterial Type Strains, Phase II (KMG-II): from individual species to whole genera.</title>
        <authorList>
            <person name="Goeker M."/>
        </authorList>
    </citation>
    <scope>NUCLEOTIDE SEQUENCE</scope>
    <source>
        <strain evidence="2">DSM 43935</strain>
    </source>
</reference>
<dbReference type="Proteomes" id="UP001206128">
    <property type="component" value="Unassembled WGS sequence"/>
</dbReference>
<evidence type="ECO:0000313" key="2">
    <source>
        <dbReference type="EMBL" id="MCP2167953.1"/>
    </source>
</evidence>
<gene>
    <name evidence="2" type="ORF">LX83_004827</name>
</gene>
<dbReference type="Pfam" id="PF20225">
    <property type="entry name" value="DUF6584"/>
    <property type="match status" value="1"/>
</dbReference>
<evidence type="ECO:0000256" key="1">
    <source>
        <dbReference type="SAM" id="Phobius"/>
    </source>
</evidence>
<keyword evidence="1" id="KW-0812">Transmembrane</keyword>
<organism evidence="2 3">
    <name type="scientific">Goodfellowiella coeruleoviolacea</name>
    <dbReference type="NCBI Taxonomy" id="334858"/>
    <lineage>
        <taxon>Bacteria</taxon>
        <taxon>Bacillati</taxon>
        <taxon>Actinomycetota</taxon>
        <taxon>Actinomycetes</taxon>
        <taxon>Pseudonocardiales</taxon>
        <taxon>Pseudonocardiaceae</taxon>
        <taxon>Goodfellowiella</taxon>
    </lineage>
</organism>
<sequence>MTIETTLSRVDRELAAGDLASVLRARQRLRGLVGTYPSRLDLRERLAGVYRRLGDAAQAGRWSYLAEQRDPAEVAAFERAYRAAVARMSALGWTSDPDTATTATARSRLAEVLAAARAETGRPLAYDWAAHPEEPGERLRWWQVAGLVLLGVALVVFEVFAVGNAVVTVGQWLTSD</sequence>
<dbReference type="RefSeq" id="WP_253775340.1">
    <property type="nucleotide sequence ID" value="NZ_JAMTCK010000012.1"/>
</dbReference>
<dbReference type="InterPro" id="IPR046491">
    <property type="entry name" value="DUF6584"/>
</dbReference>
<evidence type="ECO:0000313" key="3">
    <source>
        <dbReference type="Proteomes" id="UP001206128"/>
    </source>
</evidence>
<name>A0AAE3GKY5_9PSEU</name>
<keyword evidence="3" id="KW-1185">Reference proteome</keyword>
<dbReference type="AlphaFoldDB" id="A0AAE3GKY5"/>
<proteinExistence type="predicted"/>
<keyword evidence="1" id="KW-0472">Membrane</keyword>
<dbReference type="EMBL" id="JAMTCK010000012">
    <property type="protein sequence ID" value="MCP2167953.1"/>
    <property type="molecule type" value="Genomic_DNA"/>
</dbReference>